<keyword evidence="3" id="KW-1185">Reference proteome</keyword>
<evidence type="ECO:0000313" key="3">
    <source>
        <dbReference type="Proteomes" id="UP001422759"/>
    </source>
</evidence>
<sequence>MGEDEAEQVASALRRRGLRGVAAPQDPDHPEGEWRVYDGTDPLTRLDITDEVRAATTGIPGRTGPTRGFVLPGAP</sequence>
<feature type="region of interest" description="Disordered" evidence="1">
    <location>
        <begin position="56"/>
        <end position="75"/>
    </location>
</feature>
<accession>A0ABP5L3Q0</accession>
<name>A0ABP5L3Q0_9ACTN</name>
<organism evidence="2 3">
    <name type="scientific">Kitasatospora kazusensis</name>
    <dbReference type="NCBI Taxonomy" id="407974"/>
    <lineage>
        <taxon>Bacteria</taxon>
        <taxon>Bacillati</taxon>
        <taxon>Actinomycetota</taxon>
        <taxon>Actinomycetes</taxon>
        <taxon>Kitasatosporales</taxon>
        <taxon>Streptomycetaceae</taxon>
        <taxon>Kitasatospora</taxon>
    </lineage>
</organism>
<evidence type="ECO:0000256" key="1">
    <source>
        <dbReference type="SAM" id="MobiDB-lite"/>
    </source>
</evidence>
<gene>
    <name evidence="2" type="ORF">GCM10009760_25540</name>
</gene>
<comment type="caution">
    <text evidence="2">The sequence shown here is derived from an EMBL/GenBank/DDBJ whole genome shotgun (WGS) entry which is preliminary data.</text>
</comment>
<protein>
    <submittedName>
        <fullName evidence="2">Uncharacterized protein</fullName>
    </submittedName>
</protein>
<dbReference type="EMBL" id="BAAANT010000011">
    <property type="protein sequence ID" value="GAA2141377.1"/>
    <property type="molecule type" value="Genomic_DNA"/>
</dbReference>
<proteinExistence type="predicted"/>
<feature type="compositionally biased region" description="Low complexity" evidence="1">
    <location>
        <begin position="56"/>
        <end position="68"/>
    </location>
</feature>
<dbReference type="Proteomes" id="UP001422759">
    <property type="component" value="Unassembled WGS sequence"/>
</dbReference>
<feature type="region of interest" description="Disordered" evidence="1">
    <location>
        <begin position="1"/>
        <end position="39"/>
    </location>
</feature>
<reference evidence="3" key="1">
    <citation type="journal article" date="2019" name="Int. J. Syst. Evol. Microbiol.">
        <title>The Global Catalogue of Microorganisms (GCM) 10K type strain sequencing project: providing services to taxonomists for standard genome sequencing and annotation.</title>
        <authorList>
            <consortium name="The Broad Institute Genomics Platform"/>
            <consortium name="The Broad Institute Genome Sequencing Center for Infectious Disease"/>
            <person name="Wu L."/>
            <person name="Ma J."/>
        </authorList>
    </citation>
    <scope>NUCLEOTIDE SEQUENCE [LARGE SCALE GENOMIC DNA]</scope>
    <source>
        <strain evidence="3">JCM 14560</strain>
    </source>
</reference>
<feature type="compositionally biased region" description="Basic and acidic residues" evidence="1">
    <location>
        <begin position="26"/>
        <end position="38"/>
    </location>
</feature>
<evidence type="ECO:0000313" key="2">
    <source>
        <dbReference type="EMBL" id="GAA2141377.1"/>
    </source>
</evidence>